<evidence type="ECO:0000256" key="4">
    <source>
        <dbReference type="SAM" id="MobiDB-lite"/>
    </source>
</evidence>
<dbReference type="PANTHER" id="PTHR20882:SF14">
    <property type="entry name" value="CYTOPLASMIC TRNA 2-THIOLATION PROTEIN 2"/>
    <property type="match status" value="1"/>
</dbReference>
<dbReference type="GO" id="GO:0000049">
    <property type="term" value="F:tRNA binding"/>
    <property type="evidence" value="ECO:0007669"/>
    <property type="project" value="InterPro"/>
</dbReference>
<protein>
    <recommendedName>
        <fullName evidence="3">Cytoplasmic tRNA 2-thiolation protein 2</fullName>
    </recommendedName>
</protein>
<comment type="similarity">
    <text evidence="3">Belongs to the CTU2/NCS2 family.</text>
</comment>
<dbReference type="GO" id="GO:0032447">
    <property type="term" value="P:protein urmylation"/>
    <property type="evidence" value="ECO:0007669"/>
    <property type="project" value="UniProtKB-UniRule"/>
</dbReference>
<evidence type="ECO:0000256" key="2">
    <source>
        <dbReference type="ARBA" id="ARBA00022694"/>
    </source>
</evidence>
<dbReference type="InParanoid" id="A0A1E5RP31"/>
<name>A0A1E5RP31_9ASCO</name>
<dbReference type="FunCoup" id="A0A1E5RP31">
    <property type="interactions" value="196"/>
</dbReference>
<dbReference type="HAMAP" id="MF_03054">
    <property type="entry name" value="CTU2"/>
    <property type="match status" value="1"/>
</dbReference>
<keyword evidence="6" id="KW-1185">Reference proteome</keyword>
<dbReference type="AlphaFoldDB" id="A0A1E5RP31"/>
<evidence type="ECO:0000313" key="6">
    <source>
        <dbReference type="Proteomes" id="UP000095728"/>
    </source>
</evidence>
<dbReference type="OrthoDB" id="25129at2759"/>
<dbReference type="InterPro" id="IPR014729">
    <property type="entry name" value="Rossmann-like_a/b/a_fold"/>
</dbReference>
<sequence length="509" mass="58307">MKPAIPQAQTSSNKPNKPLKNEIPKMTAVLCKRCNVSEAVVKSRKEIFCKECFTKFITLKLRKMLMSKETESVFKVIYDPKNPQREKEFNPPNCKVLLPCSFGSSSLTVLHILVDYLKEQHSQHKKYGFKLEVLTLYCDEEQLIKYKAIIEKLKSMHDFQISSDFLKFTLLDVNRYFLDNNNTAVLTIGEDYATQESVSPETRNSMSLTESLQNAFPTNKLVTSKQDLLDIFTQNIIKVYYNSDPKFKQLLWGSSMTKIADQVISNVVKGRGASIAKELEFGMYPLTDVFLSEIDAYFLLHFRDTYEELLYHYVPQPTLFLNKDTEYCDIPCNEVLAKNAKTINQFAREYFDSIEGDYSNVISTVVRTALKLDTPGDLKKIDLEDNQQNQDSNVTLCRVCESPCYQDIKDTEKKSATAWLNNITVHEGYPVETDVEKGYYHQWQTSTETSSANLHKSNLDSKTVSLCYGCSVTLHTSSSKSIAWVQKKDTDETELQSVLNDYILSDNED</sequence>
<dbReference type="InterPro" id="IPR019407">
    <property type="entry name" value="CTU2"/>
</dbReference>
<dbReference type="EMBL" id="LPNM01000005">
    <property type="protein sequence ID" value="OEJ88628.1"/>
    <property type="molecule type" value="Genomic_DNA"/>
</dbReference>
<evidence type="ECO:0000256" key="1">
    <source>
        <dbReference type="ARBA" id="ARBA00022490"/>
    </source>
</evidence>
<reference evidence="6" key="1">
    <citation type="journal article" date="2016" name="Genome Announc.">
        <title>Genome sequences of three species of Hanseniaspora isolated from spontaneous wine fermentations.</title>
        <authorList>
            <person name="Sternes P.R."/>
            <person name="Lee D."/>
            <person name="Kutyna D.R."/>
            <person name="Borneman A.R."/>
        </authorList>
    </citation>
    <scope>NUCLEOTIDE SEQUENCE [LARGE SCALE GENOMIC DNA]</scope>
    <source>
        <strain evidence="6">AWRI3579</strain>
    </source>
</reference>
<dbReference type="STRING" id="56408.A0A1E5RP31"/>
<dbReference type="Proteomes" id="UP000095728">
    <property type="component" value="Unassembled WGS sequence"/>
</dbReference>
<evidence type="ECO:0000256" key="3">
    <source>
        <dbReference type="HAMAP-Rule" id="MF_03054"/>
    </source>
</evidence>
<dbReference type="GO" id="GO:0016783">
    <property type="term" value="F:sulfurtransferase activity"/>
    <property type="evidence" value="ECO:0007669"/>
    <property type="project" value="TreeGrafter"/>
</dbReference>
<comment type="subcellular location">
    <subcellularLocation>
        <location evidence="3">Cytoplasm</location>
    </subcellularLocation>
</comment>
<gene>
    <name evidence="3" type="primary">NCS2</name>
    <name evidence="3" type="synonym">CTU2</name>
    <name evidence="5" type="ORF">AWRI3579_g722</name>
</gene>
<dbReference type="GO" id="GO:0016779">
    <property type="term" value="F:nucleotidyltransferase activity"/>
    <property type="evidence" value="ECO:0007669"/>
    <property type="project" value="UniProtKB-UniRule"/>
</dbReference>
<proteinExistence type="inferred from homology"/>
<dbReference type="Gene3D" id="3.40.50.620">
    <property type="entry name" value="HUPs"/>
    <property type="match status" value="1"/>
</dbReference>
<accession>A0A1E5RP31</accession>
<dbReference type="Pfam" id="PF10288">
    <property type="entry name" value="CTU2"/>
    <property type="match status" value="1"/>
</dbReference>
<keyword evidence="1 3" id="KW-0963">Cytoplasm</keyword>
<evidence type="ECO:0000313" key="5">
    <source>
        <dbReference type="EMBL" id="OEJ88628.1"/>
    </source>
</evidence>
<feature type="region of interest" description="Disordered" evidence="4">
    <location>
        <begin position="1"/>
        <end position="20"/>
    </location>
</feature>
<comment type="pathway">
    <text evidence="3">tRNA modification; 5-methoxycarbonylmethyl-2-thiouridine-tRNA biosynthesis.</text>
</comment>
<organism evidence="5 6">
    <name type="scientific">Hanseniaspora osmophila</name>
    <dbReference type="NCBI Taxonomy" id="56408"/>
    <lineage>
        <taxon>Eukaryota</taxon>
        <taxon>Fungi</taxon>
        <taxon>Dikarya</taxon>
        <taxon>Ascomycota</taxon>
        <taxon>Saccharomycotina</taxon>
        <taxon>Saccharomycetes</taxon>
        <taxon>Saccharomycodales</taxon>
        <taxon>Saccharomycodaceae</taxon>
        <taxon>Hanseniaspora</taxon>
    </lineage>
</organism>
<dbReference type="GO" id="GO:0005829">
    <property type="term" value="C:cytosol"/>
    <property type="evidence" value="ECO:0007669"/>
    <property type="project" value="TreeGrafter"/>
</dbReference>
<dbReference type="PANTHER" id="PTHR20882">
    <property type="entry name" value="CYTOPLASMIC TRNA 2-THIOLATION PROTEIN 2"/>
    <property type="match status" value="1"/>
</dbReference>
<dbReference type="UniPathway" id="UPA00988"/>
<comment type="caution">
    <text evidence="5">The sequence shown here is derived from an EMBL/GenBank/DDBJ whole genome shotgun (WGS) entry which is preliminary data.</text>
</comment>
<dbReference type="GO" id="GO:0002143">
    <property type="term" value="P:tRNA wobble position uridine thiolation"/>
    <property type="evidence" value="ECO:0007669"/>
    <property type="project" value="TreeGrafter"/>
</dbReference>
<keyword evidence="2 3" id="KW-0819">tRNA processing</keyword>
<comment type="function">
    <text evidence="3">Plays a central role in 2-thiolation of mcm(5)S(2)U at tRNA wobble positions of tRNA(Lys), tRNA(Glu) and tRNA(Gln). May act by forming a heterodimer with NCS6 that ligates sulfur from thiocarboxylated URM1 onto the uridine of tRNAs at wobble position. Prior mcm(5) tRNA modification by the elongator complex is required for 2-thiolation. May also be involved in protein urmylation.</text>
</comment>